<feature type="region of interest" description="Disordered" evidence="2">
    <location>
        <begin position="1"/>
        <end position="27"/>
    </location>
</feature>
<keyword evidence="5" id="KW-1185">Reference proteome</keyword>
<dbReference type="GO" id="GO:0005634">
    <property type="term" value="C:nucleus"/>
    <property type="evidence" value="ECO:0007669"/>
    <property type="project" value="TreeGrafter"/>
</dbReference>
<dbReference type="PROSITE" id="PS50011">
    <property type="entry name" value="PROTEIN_KINASE_DOM"/>
    <property type="match status" value="1"/>
</dbReference>
<feature type="region of interest" description="Disordered" evidence="2">
    <location>
        <begin position="413"/>
        <end position="442"/>
    </location>
</feature>
<reference evidence="4" key="1">
    <citation type="journal article" date="2020" name="bioRxiv">
        <title>Hybrid origin of Populus tomentosa Carr. identified through genome sequencing and phylogenomic analysis.</title>
        <authorList>
            <person name="An X."/>
            <person name="Gao K."/>
            <person name="Chen Z."/>
            <person name="Li J."/>
            <person name="Yang X."/>
            <person name="Yang X."/>
            <person name="Zhou J."/>
            <person name="Guo T."/>
            <person name="Zhao T."/>
            <person name="Huang S."/>
            <person name="Miao D."/>
            <person name="Khan W.U."/>
            <person name="Rao P."/>
            <person name="Ye M."/>
            <person name="Lei B."/>
            <person name="Liao W."/>
            <person name="Wang J."/>
            <person name="Ji L."/>
            <person name="Li Y."/>
            <person name="Guo B."/>
            <person name="Mustafa N.S."/>
            <person name="Li S."/>
            <person name="Yun Q."/>
            <person name="Keller S.R."/>
            <person name="Mao J."/>
            <person name="Zhang R."/>
            <person name="Strauss S.H."/>
        </authorList>
    </citation>
    <scope>NUCLEOTIDE SEQUENCE</scope>
    <source>
        <strain evidence="4">GM15</strain>
        <tissue evidence="4">Leaf</tissue>
    </source>
</reference>
<sequence length="668" mass="74566">MGCIASKENSQDGHRERLSRKGSLDRRVSHVNSLRTDDGVRSKDKRNSGDVKVMLTDKKTRGSRRYHGDQIEKRRIEKNMVENYEVDAFCQTQIEKGKMEVFQDFSILSHPAWGKVPKCVEAEQVAAGWPSWLASAAGEAIRGWVPRRANTFEKLDRIGQGTYSNVYKARDTSSSLYLVFEYMEHDLTGLSALPGMKFTEAQIKCYMQQLLTGLDHCHSHGVLHRDVKGSNLLIDDNGILKIADFGLASFFDPRSSAPLTSRVVTLWYRAPELLLGASRYGAAVDLWSAGCILGELYSGRPILPGRTEVEQLHKIFKLCGSPSEDYWIKTKLPRSSVIKPQRPYRRSVKETFKDFPAAAVGLMENLLSMDPAHRGTAAFALTTEFFTTKPFACDPSSLPKYPPSKEIDAKLRDEEARRQEAVARRSGPKESLAPNGHPDLPLSLQKRHNSVSQNSGKMVNSHKEQTVSGFMIDPSERRQAVREGRGDFMEHQRRKVSHSGPLAQGNGWTRTGKNFDNHNMVSGRHDLSTISGLVTRTILPGDHQEKPGVPQPEVVNQVGRLQRSLNGLESSRKVDQNCQIKKMGDSPQAGAGKSCNKEPSLHGRGPKGNKIYVSGPLLAPSNNVEQMLKEHDRQIQEYARKRLDKTKLAKLKALGKQPTDSLMAASRH</sequence>
<dbReference type="GO" id="GO:0005524">
    <property type="term" value="F:ATP binding"/>
    <property type="evidence" value="ECO:0007669"/>
    <property type="project" value="InterPro"/>
</dbReference>
<dbReference type="GO" id="GO:0032968">
    <property type="term" value="P:positive regulation of transcription elongation by RNA polymerase II"/>
    <property type="evidence" value="ECO:0007669"/>
    <property type="project" value="TreeGrafter"/>
</dbReference>
<feature type="region of interest" description="Disordered" evidence="2">
    <location>
        <begin position="582"/>
        <end position="617"/>
    </location>
</feature>
<feature type="domain" description="Protein kinase" evidence="3">
    <location>
        <begin position="102"/>
        <end position="386"/>
    </location>
</feature>
<dbReference type="Proteomes" id="UP000886885">
    <property type="component" value="Chromosome 13A"/>
</dbReference>
<feature type="compositionally biased region" description="Basic and acidic residues" evidence="2">
    <location>
        <begin position="413"/>
        <end position="423"/>
    </location>
</feature>
<dbReference type="SMART" id="SM00220">
    <property type="entry name" value="S_TKc"/>
    <property type="match status" value="1"/>
</dbReference>
<evidence type="ECO:0000259" key="3">
    <source>
        <dbReference type="PROSITE" id="PS50011"/>
    </source>
</evidence>
<gene>
    <name evidence="4" type="ORF">POTOM_044611</name>
</gene>
<evidence type="ECO:0000256" key="1">
    <source>
        <dbReference type="ARBA" id="ARBA00006485"/>
    </source>
</evidence>
<dbReference type="InterPro" id="IPR008271">
    <property type="entry name" value="Ser/Thr_kinase_AS"/>
</dbReference>
<comment type="caution">
    <text evidence="4">The sequence shown here is derived from an EMBL/GenBank/DDBJ whole genome shotgun (WGS) entry which is preliminary data.</text>
</comment>
<organism evidence="4 5">
    <name type="scientific">Populus tomentosa</name>
    <name type="common">Chinese white poplar</name>
    <dbReference type="NCBI Taxonomy" id="118781"/>
    <lineage>
        <taxon>Eukaryota</taxon>
        <taxon>Viridiplantae</taxon>
        <taxon>Streptophyta</taxon>
        <taxon>Embryophyta</taxon>
        <taxon>Tracheophyta</taxon>
        <taxon>Spermatophyta</taxon>
        <taxon>Magnoliopsida</taxon>
        <taxon>eudicotyledons</taxon>
        <taxon>Gunneridae</taxon>
        <taxon>Pentapetalae</taxon>
        <taxon>rosids</taxon>
        <taxon>fabids</taxon>
        <taxon>Malpighiales</taxon>
        <taxon>Salicaceae</taxon>
        <taxon>Saliceae</taxon>
        <taxon>Populus</taxon>
    </lineage>
</organism>
<comment type="similarity">
    <text evidence="1">Belongs to the protein kinase superfamily. CMGC Ser/Thr protein kinase family. CDC2/CDKX subfamily.</text>
</comment>
<evidence type="ECO:0000313" key="5">
    <source>
        <dbReference type="Proteomes" id="UP000886885"/>
    </source>
</evidence>
<accession>A0A8X7YJS1</accession>
<evidence type="ECO:0000313" key="4">
    <source>
        <dbReference type="EMBL" id="KAG6752384.1"/>
    </source>
</evidence>
<name>A0A8X7YJS1_POPTO</name>
<dbReference type="GO" id="GO:0000307">
    <property type="term" value="C:cyclin-dependent protein kinase holoenzyme complex"/>
    <property type="evidence" value="ECO:0007669"/>
    <property type="project" value="TreeGrafter"/>
</dbReference>
<protein>
    <recommendedName>
        <fullName evidence="3">Protein kinase domain-containing protein</fullName>
    </recommendedName>
</protein>
<dbReference type="OrthoDB" id="28397at2759"/>
<evidence type="ECO:0000256" key="2">
    <source>
        <dbReference type="SAM" id="MobiDB-lite"/>
    </source>
</evidence>
<dbReference type="FunFam" id="1.10.510.10:FF:000043">
    <property type="entry name" value="probable serine/threonine-protein kinase At1g54610"/>
    <property type="match status" value="1"/>
</dbReference>
<dbReference type="AlphaFoldDB" id="A0A8X7YJS1"/>
<dbReference type="InterPro" id="IPR050108">
    <property type="entry name" value="CDK"/>
</dbReference>
<dbReference type="PROSITE" id="PS00108">
    <property type="entry name" value="PROTEIN_KINASE_ST"/>
    <property type="match status" value="1"/>
</dbReference>
<proteinExistence type="inferred from homology"/>
<dbReference type="Pfam" id="PF00069">
    <property type="entry name" value="Pkinase"/>
    <property type="match status" value="1"/>
</dbReference>
<dbReference type="PANTHER" id="PTHR24056">
    <property type="entry name" value="CELL DIVISION PROTEIN KINASE"/>
    <property type="match status" value="1"/>
</dbReference>
<feature type="region of interest" description="Disordered" evidence="2">
    <location>
        <begin position="488"/>
        <end position="508"/>
    </location>
</feature>
<dbReference type="EMBL" id="JAAWWB010000025">
    <property type="protein sequence ID" value="KAG6752384.1"/>
    <property type="molecule type" value="Genomic_DNA"/>
</dbReference>
<dbReference type="InterPro" id="IPR000719">
    <property type="entry name" value="Prot_kinase_dom"/>
</dbReference>
<dbReference type="GO" id="GO:0008353">
    <property type="term" value="F:RNA polymerase II CTD heptapeptide repeat kinase activity"/>
    <property type="evidence" value="ECO:0007669"/>
    <property type="project" value="TreeGrafter"/>
</dbReference>
<dbReference type="PANTHER" id="PTHR24056:SF380">
    <property type="entry name" value="PROTEIN KINASE DOMAIN-CONTAINING PROTEIN"/>
    <property type="match status" value="1"/>
</dbReference>